<dbReference type="InterPro" id="IPR016156">
    <property type="entry name" value="FAD/NAD-linked_Rdtase_dimer_sf"/>
</dbReference>
<reference evidence="7 8" key="1">
    <citation type="journal article" date="2019" name="Microorganisms">
        <title>Genome Insights into the Novel Species Microvirga brassicacearum, a Rapeseed Endophyte with Biotechnological Potential.</title>
        <authorList>
            <person name="Jimenez-Gomez A."/>
            <person name="Saati-Santamaria Z."/>
            <person name="Igual J.M."/>
            <person name="Rivas R."/>
            <person name="Mateos P.F."/>
            <person name="Garcia-Fraile P."/>
        </authorList>
    </citation>
    <scope>NUCLEOTIDE SEQUENCE [LARGE SCALE GENOMIC DNA]</scope>
    <source>
        <strain evidence="7 8">CDVBN77</strain>
    </source>
</reference>
<dbReference type="PRINTS" id="PR00368">
    <property type="entry name" value="FADPNR"/>
</dbReference>
<keyword evidence="2" id="KW-0285">Flavoprotein</keyword>
<feature type="domain" description="FAD/NAD(P)-binding" evidence="5">
    <location>
        <begin position="2"/>
        <end position="298"/>
    </location>
</feature>
<evidence type="ECO:0000313" key="7">
    <source>
        <dbReference type="EMBL" id="KAB0265340.1"/>
    </source>
</evidence>
<dbReference type="Gene3D" id="3.30.390.30">
    <property type="match status" value="1"/>
</dbReference>
<dbReference type="InterPro" id="IPR023753">
    <property type="entry name" value="FAD/NAD-binding_dom"/>
</dbReference>
<comment type="cofactor">
    <cofactor evidence="1">
        <name>FAD</name>
        <dbReference type="ChEBI" id="CHEBI:57692"/>
    </cofactor>
</comment>
<dbReference type="EMBL" id="VCMV01000037">
    <property type="protein sequence ID" value="KAB0265340.1"/>
    <property type="molecule type" value="Genomic_DNA"/>
</dbReference>
<organism evidence="7 8">
    <name type="scientific">Microvirga brassicacearum</name>
    <dbReference type="NCBI Taxonomy" id="2580413"/>
    <lineage>
        <taxon>Bacteria</taxon>
        <taxon>Pseudomonadati</taxon>
        <taxon>Pseudomonadota</taxon>
        <taxon>Alphaproteobacteria</taxon>
        <taxon>Hyphomicrobiales</taxon>
        <taxon>Methylobacteriaceae</taxon>
        <taxon>Microvirga</taxon>
    </lineage>
</organism>
<gene>
    <name evidence="7" type="ORF">FEZ63_19125</name>
</gene>
<keyword evidence="3" id="KW-0274">FAD</keyword>
<keyword evidence="8" id="KW-1185">Reference proteome</keyword>
<dbReference type="InterPro" id="IPR028202">
    <property type="entry name" value="Reductase_C"/>
</dbReference>
<proteinExistence type="predicted"/>
<dbReference type="PANTHER" id="PTHR43557">
    <property type="entry name" value="APOPTOSIS-INDUCING FACTOR 1"/>
    <property type="match status" value="1"/>
</dbReference>
<evidence type="ECO:0000259" key="5">
    <source>
        <dbReference type="Pfam" id="PF07992"/>
    </source>
</evidence>
<feature type="domain" description="Reductase C-terminal" evidence="6">
    <location>
        <begin position="317"/>
        <end position="400"/>
    </location>
</feature>
<evidence type="ECO:0000313" key="8">
    <source>
        <dbReference type="Proteomes" id="UP000325684"/>
    </source>
</evidence>
<name>A0A5N3P6I7_9HYPH</name>
<comment type="caution">
    <text evidence="7">The sequence shown here is derived from an EMBL/GenBank/DDBJ whole genome shotgun (WGS) entry which is preliminary data.</text>
</comment>
<evidence type="ECO:0000256" key="1">
    <source>
        <dbReference type="ARBA" id="ARBA00001974"/>
    </source>
</evidence>
<dbReference type="SUPFAM" id="SSF55424">
    <property type="entry name" value="FAD/NAD-linked reductases, dimerisation (C-terminal) domain"/>
    <property type="match status" value="1"/>
</dbReference>
<accession>A0A5N3P6I7</accession>
<dbReference type="Proteomes" id="UP000325684">
    <property type="component" value="Unassembled WGS sequence"/>
</dbReference>
<sequence>MVIVGAGQAGFQTAFSLREGGFRGPVTLIGNEKRLPYQRPPLSKAFLHGLADEASLHFRPQTLFEKLEIDFLPDAEVTAIDRASCAMVCGAGQTIPYEHAVIATGSRPRRLLVEGAGLGHVVYLRTIEDAIGLKEKVARANDIVVIGAGFIGLEFASVARKLGRNVHVVEAGSRMMARAVTPPAAAFVQRRHESWGVEFSFETTIEAIKSRDHVVTGVRLGDGRVLKADLVVVGIGAVANCELAAEAGLATDCGILVDDHLLTSDPRISAIGDCAVHPNVFARAPIRLESVQNAADQGRAVAARLLGEALPYRAVPWFWSDQGDVKLQIAGITTGHDHCVVRGSVEDGRFAVFCFANGRFLGVESINRPSDNMMARRVLALPQPPTLHDFEAFDFSLKAILDCPRDATPSDFLVSA</sequence>
<dbReference type="Pfam" id="PF14759">
    <property type="entry name" value="Reductase_C"/>
    <property type="match status" value="1"/>
</dbReference>
<dbReference type="AlphaFoldDB" id="A0A5N3P6I7"/>
<dbReference type="PANTHER" id="PTHR43557:SF2">
    <property type="entry name" value="RIESKE DOMAIN-CONTAINING PROTEIN-RELATED"/>
    <property type="match status" value="1"/>
</dbReference>
<evidence type="ECO:0000259" key="6">
    <source>
        <dbReference type="Pfam" id="PF14759"/>
    </source>
</evidence>
<dbReference type="GO" id="GO:0016651">
    <property type="term" value="F:oxidoreductase activity, acting on NAD(P)H"/>
    <property type="evidence" value="ECO:0007669"/>
    <property type="project" value="TreeGrafter"/>
</dbReference>
<dbReference type="GO" id="GO:0005737">
    <property type="term" value="C:cytoplasm"/>
    <property type="evidence" value="ECO:0007669"/>
    <property type="project" value="TreeGrafter"/>
</dbReference>
<dbReference type="Pfam" id="PF07992">
    <property type="entry name" value="Pyr_redox_2"/>
    <property type="match status" value="1"/>
</dbReference>
<evidence type="ECO:0000256" key="2">
    <source>
        <dbReference type="ARBA" id="ARBA00022630"/>
    </source>
</evidence>
<dbReference type="InterPro" id="IPR050446">
    <property type="entry name" value="FAD-oxidoreductase/Apoptosis"/>
</dbReference>
<protein>
    <submittedName>
        <fullName evidence="7">Oxidoreductase</fullName>
    </submittedName>
</protein>
<dbReference type="InterPro" id="IPR036188">
    <property type="entry name" value="FAD/NAD-bd_sf"/>
</dbReference>
<dbReference type="PRINTS" id="PR00411">
    <property type="entry name" value="PNDRDTASEI"/>
</dbReference>
<dbReference type="OrthoDB" id="7809559at2"/>
<evidence type="ECO:0000256" key="3">
    <source>
        <dbReference type="ARBA" id="ARBA00022827"/>
    </source>
</evidence>
<dbReference type="Gene3D" id="3.50.50.60">
    <property type="entry name" value="FAD/NAD(P)-binding domain"/>
    <property type="match status" value="2"/>
</dbReference>
<keyword evidence="4" id="KW-0560">Oxidoreductase</keyword>
<evidence type="ECO:0000256" key="4">
    <source>
        <dbReference type="ARBA" id="ARBA00023002"/>
    </source>
</evidence>
<dbReference type="SUPFAM" id="SSF51905">
    <property type="entry name" value="FAD/NAD(P)-binding domain"/>
    <property type="match status" value="2"/>
</dbReference>